<organism evidence="2 3">
    <name type="scientific">Candidatus Fimadaptatus faecigallinarum</name>
    <dbReference type="NCBI Taxonomy" id="2840814"/>
    <lineage>
        <taxon>Bacteria</taxon>
        <taxon>Bacillati</taxon>
        <taxon>Bacillota</taxon>
        <taxon>Clostridia</taxon>
        <taxon>Eubacteriales</taxon>
        <taxon>Candidatus Fimadaptatus</taxon>
    </lineage>
</organism>
<comment type="caution">
    <text evidence="2">The sequence shown here is derived from an EMBL/GenBank/DDBJ whole genome shotgun (WGS) entry which is preliminary data.</text>
</comment>
<protein>
    <submittedName>
        <fullName evidence="2">Beta-galactosidase trimerization domain-containing protein</fullName>
    </submittedName>
</protein>
<dbReference type="Proteomes" id="UP000824123">
    <property type="component" value="Unassembled WGS sequence"/>
</dbReference>
<evidence type="ECO:0000313" key="3">
    <source>
        <dbReference type="Proteomes" id="UP000824123"/>
    </source>
</evidence>
<dbReference type="GO" id="GO:0005975">
    <property type="term" value="P:carbohydrate metabolic process"/>
    <property type="evidence" value="ECO:0007669"/>
    <property type="project" value="InterPro"/>
</dbReference>
<proteinExistence type="predicted"/>
<accession>A0A9D1S5C2</accession>
<dbReference type="GO" id="GO:0004565">
    <property type="term" value="F:beta-galactosidase activity"/>
    <property type="evidence" value="ECO:0007669"/>
    <property type="project" value="InterPro"/>
</dbReference>
<dbReference type="Pfam" id="PF08532">
    <property type="entry name" value="Glyco_hydro_42M"/>
    <property type="match status" value="1"/>
</dbReference>
<dbReference type="Pfam" id="PF14871">
    <property type="entry name" value="GHL6"/>
    <property type="match status" value="1"/>
</dbReference>
<dbReference type="Gene3D" id="3.40.50.880">
    <property type="match status" value="1"/>
</dbReference>
<reference evidence="2" key="1">
    <citation type="submission" date="2020-10" db="EMBL/GenBank/DDBJ databases">
        <authorList>
            <person name="Gilroy R."/>
        </authorList>
    </citation>
    <scope>NUCLEOTIDE SEQUENCE</scope>
    <source>
        <strain evidence="2">ChiSxjej2B14-8506</strain>
    </source>
</reference>
<dbReference type="InterPro" id="IPR028212">
    <property type="entry name" value="GHL6"/>
</dbReference>
<dbReference type="SUPFAM" id="SSF51445">
    <property type="entry name" value="(Trans)glycosidases"/>
    <property type="match status" value="1"/>
</dbReference>
<sequence>MLELSPRQIHLDFHTSEYIDGIAAQFDPDEFARTAKAASVSSITVFARCHHGWLYYDSKRFPERVHPHLKNRNLMVEQVRALHSHGIKAPVYITVQWDYQSATTHPEWLIRKPDGAHEGGPFCEPGFYQSLCVNTGYYDFLAAQTEEVIELLGDELDGLFFDIVGIRPCMCAACRVEMKREGIDMADEMELRRFAKRSIDRFKQRMSALVRSHNPNCTIFYNAGHVGPCTLDSRDAYTHFELESLPSGGWGYLHFPVTARYARKLGKDCMGMTGKFHTSWGDFHSLKNQAALEFEAFRMLSMGFACSIGDQLEPCGKLNPATYRLIGSVYGPFSTREQWARPSTALSEVALMTPENPLFEHQMPESILGATQLLEELAVQFDILDRTMALDGYRLVILPDDFKCDAEFDKKLAEFVAGGGKVLACDQGGLTDQGDYVACLGAHYLGRNEVYPDFIVPEGTLADGLDADAEYAIYMQGARIEPHSATTALTARAPYFRRQRDMFCSHQYTPSAHGAAYPCAVKTDAGVLFAHPMFSQYRDNAPRWVKLLIANAIDMLMPRPLVRHDGPSTLRVSLLDQPDKQRTCVHVLSYVPVRKSATIDIIEERTQARDVALTLNIPRNFTHARLVPENVELNVVRTETGAQIKLPCIDGYAIVELS</sequence>
<reference evidence="2" key="2">
    <citation type="journal article" date="2021" name="PeerJ">
        <title>Extensive microbial diversity within the chicken gut microbiome revealed by metagenomics and culture.</title>
        <authorList>
            <person name="Gilroy R."/>
            <person name="Ravi A."/>
            <person name="Getino M."/>
            <person name="Pursley I."/>
            <person name="Horton D.L."/>
            <person name="Alikhan N.F."/>
            <person name="Baker D."/>
            <person name="Gharbi K."/>
            <person name="Hall N."/>
            <person name="Watson M."/>
            <person name="Adriaenssens E.M."/>
            <person name="Foster-Nyarko E."/>
            <person name="Jarju S."/>
            <person name="Secka A."/>
            <person name="Antonio M."/>
            <person name="Oren A."/>
            <person name="Chaudhuri R.R."/>
            <person name="La Ragione R."/>
            <person name="Hildebrand F."/>
            <person name="Pallen M.J."/>
        </authorList>
    </citation>
    <scope>NUCLEOTIDE SEQUENCE</scope>
    <source>
        <strain evidence="2">ChiSxjej2B14-8506</strain>
    </source>
</reference>
<dbReference type="AlphaFoldDB" id="A0A9D1S5C2"/>
<dbReference type="InterPro" id="IPR013738">
    <property type="entry name" value="Beta_galactosidase_Trimer"/>
</dbReference>
<feature type="domain" description="Beta-galactosidase trimerisation" evidence="1">
    <location>
        <begin position="374"/>
        <end position="437"/>
    </location>
</feature>
<name>A0A9D1S5C2_9FIRM</name>
<gene>
    <name evidence="2" type="ORF">IAC59_07670</name>
</gene>
<dbReference type="CDD" id="cd03143">
    <property type="entry name" value="A4_beta-galactosidase_middle_domain"/>
    <property type="match status" value="1"/>
</dbReference>
<evidence type="ECO:0000259" key="1">
    <source>
        <dbReference type="Pfam" id="PF08532"/>
    </source>
</evidence>
<evidence type="ECO:0000313" key="2">
    <source>
        <dbReference type="EMBL" id="HIU47122.1"/>
    </source>
</evidence>
<dbReference type="InterPro" id="IPR017853">
    <property type="entry name" value="GH"/>
</dbReference>
<dbReference type="EMBL" id="DVNK01000048">
    <property type="protein sequence ID" value="HIU47122.1"/>
    <property type="molecule type" value="Genomic_DNA"/>
</dbReference>
<dbReference type="SUPFAM" id="SSF52317">
    <property type="entry name" value="Class I glutamine amidotransferase-like"/>
    <property type="match status" value="1"/>
</dbReference>
<dbReference type="InterPro" id="IPR029062">
    <property type="entry name" value="Class_I_gatase-like"/>
</dbReference>
<dbReference type="Gene3D" id="3.20.20.80">
    <property type="entry name" value="Glycosidases"/>
    <property type="match status" value="1"/>
</dbReference>